<dbReference type="Pfam" id="PF18029">
    <property type="entry name" value="Glyoxalase_6"/>
    <property type="match status" value="2"/>
</dbReference>
<dbReference type="InterPro" id="IPR052164">
    <property type="entry name" value="Anthracycline_SecMetBiosynth"/>
</dbReference>
<dbReference type="RefSeq" id="WP_328856963.1">
    <property type="nucleotide sequence ID" value="NZ_CP108021.1"/>
</dbReference>
<evidence type="ECO:0000259" key="1">
    <source>
        <dbReference type="PROSITE" id="PS51819"/>
    </source>
</evidence>
<keyword evidence="3" id="KW-1185">Reference proteome</keyword>
<proteinExistence type="predicted"/>
<dbReference type="Gene3D" id="3.30.720.110">
    <property type="match status" value="1"/>
</dbReference>
<feature type="domain" description="VOC" evidence="1">
    <location>
        <begin position="202"/>
        <end position="317"/>
    </location>
</feature>
<gene>
    <name evidence="2" type="ORF">OG579_17410</name>
</gene>
<organism evidence="2 3">
    <name type="scientific">Williamsia herbipolensis</name>
    <dbReference type="NCBI Taxonomy" id="1603258"/>
    <lineage>
        <taxon>Bacteria</taxon>
        <taxon>Bacillati</taxon>
        <taxon>Actinomycetota</taxon>
        <taxon>Actinomycetes</taxon>
        <taxon>Mycobacteriales</taxon>
        <taxon>Nocardiaceae</taxon>
        <taxon>Williamsia</taxon>
    </lineage>
</organism>
<evidence type="ECO:0000313" key="2">
    <source>
        <dbReference type="EMBL" id="WUM19464.1"/>
    </source>
</evidence>
<dbReference type="EMBL" id="CP108021">
    <property type="protein sequence ID" value="WUM19464.1"/>
    <property type="molecule type" value="Genomic_DNA"/>
</dbReference>
<dbReference type="InterPro" id="IPR041581">
    <property type="entry name" value="Glyoxalase_6"/>
</dbReference>
<reference evidence="2 3" key="1">
    <citation type="submission" date="2022-10" db="EMBL/GenBank/DDBJ databases">
        <title>The complete genomes of actinobacterial strains from the NBC collection.</title>
        <authorList>
            <person name="Joergensen T.S."/>
            <person name="Alvarez Arevalo M."/>
            <person name="Sterndorff E.B."/>
            <person name="Faurdal D."/>
            <person name="Vuksanovic O."/>
            <person name="Mourched A.-S."/>
            <person name="Charusanti P."/>
            <person name="Shaw S."/>
            <person name="Blin K."/>
            <person name="Weber T."/>
        </authorList>
    </citation>
    <scope>NUCLEOTIDE SEQUENCE [LARGE SCALE GENOMIC DNA]</scope>
    <source>
        <strain evidence="2 3">NBC_00319</strain>
    </source>
</reference>
<dbReference type="InterPro" id="IPR004360">
    <property type="entry name" value="Glyas_Fos-R_dOase_dom"/>
</dbReference>
<name>A0AAU4K080_9NOCA</name>
<dbReference type="KEGG" id="whr:OG579_17410"/>
<dbReference type="InterPro" id="IPR029068">
    <property type="entry name" value="Glyas_Bleomycin-R_OHBP_Dase"/>
</dbReference>
<protein>
    <submittedName>
        <fullName evidence="2">VOC family protein</fullName>
    </submittedName>
</protein>
<dbReference type="InterPro" id="IPR037523">
    <property type="entry name" value="VOC_core"/>
</dbReference>
<dbReference type="Proteomes" id="UP001432128">
    <property type="component" value="Chromosome"/>
</dbReference>
<dbReference type="SUPFAM" id="SSF54593">
    <property type="entry name" value="Glyoxalase/Bleomycin resistance protein/Dihydroxybiphenyl dioxygenase"/>
    <property type="match status" value="3"/>
</dbReference>
<sequence>MTTHFEGRDPFAVLRAGDTPLDPSTDFRRRLRSRLEQGAALPEGIDMSITLDETPSATAGSPVVERPGALPYLTVGDGRAAIEWYTGVLGGRLRGKPITMDDGSVGHAEIEIGGGVVYLAETSPDLGLAAPAPGAVSVSLMLAVPDTDRAVAAARAGGATVQREPYEGHGSRTGAIIDPFGHRWMLTGPTRSQAVSRARRGDLIYPSLCVPDVEAAVRFYGSVLGWRYDPETRQVTNLGHRLGISSLGDVRTVFCVYAVDDLDTARAAIVAAGGRDVTEPGGHPGSLDAVDDQGTRFAVYVPDVDEPRGALHPSGHGELTYLTVETPDSGVLRDFYGSVLGWEFTAGRIDDGWEVDDARPQIGIAGGARTHAAVAMWAVDDIDGAVARVRQAGGEVISEPERMPYATVAECRDDQGLRFYLGQY</sequence>
<dbReference type="AlphaFoldDB" id="A0AAU4K080"/>
<feature type="domain" description="VOC" evidence="1">
    <location>
        <begin position="66"/>
        <end position="189"/>
    </location>
</feature>
<accession>A0AAU4K080</accession>
<dbReference type="PANTHER" id="PTHR33993:SF14">
    <property type="entry name" value="GB|AAF24581.1"/>
    <property type="match status" value="1"/>
</dbReference>
<dbReference type="Pfam" id="PF00903">
    <property type="entry name" value="Glyoxalase"/>
    <property type="match status" value="1"/>
</dbReference>
<dbReference type="PROSITE" id="PS51819">
    <property type="entry name" value="VOC"/>
    <property type="match status" value="3"/>
</dbReference>
<dbReference type="Gene3D" id="3.30.720.120">
    <property type="match status" value="1"/>
</dbReference>
<feature type="domain" description="VOC" evidence="1">
    <location>
        <begin position="318"/>
        <end position="424"/>
    </location>
</feature>
<evidence type="ECO:0000313" key="3">
    <source>
        <dbReference type="Proteomes" id="UP001432128"/>
    </source>
</evidence>
<dbReference type="Gene3D" id="3.10.180.10">
    <property type="entry name" value="2,3-Dihydroxybiphenyl 1,2-Dioxygenase, domain 1"/>
    <property type="match status" value="2"/>
</dbReference>
<dbReference type="PANTHER" id="PTHR33993">
    <property type="entry name" value="GLYOXALASE-RELATED"/>
    <property type="match status" value="1"/>
</dbReference>